<proteinExistence type="predicted"/>
<name>A0AAC9HPF4_9PSEU</name>
<dbReference type="PANTHER" id="PTHR35807">
    <property type="entry name" value="TRANSCRIPTIONAL REGULATOR REDD-RELATED"/>
    <property type="match status" value="1"/>
</dbReference>
<dbReference type="Gene3D" id="3.40.50.300">
    <property type="entry name" value="P-loop containing nucleotide triphosphate hydrolases"/>
    <property type="match status" value="1"/>
</dbReference>
<evidence type="ECO:0000259" key="4">
    <source>
        <dbReference type="SMART" id="SM01043"/>
    </source>
</evidence>
<organism evidence="5 6">
    <name type="scientific">Actinoalloteichus hymeniacidonis</name>
    <dbReference type="NCBI Taxonomy" id="340345"/>
    <lineage>
        <taxon>Bacteria</taxon>
        <taxon>Bacillati</taxon>
        <taxon>Actinomycetota</taxon>
        <taxon>Actinomycetes</taxon>
        <taxon>Pseudonocardiales</taxon>
        <taxon>Pseudonocardiaceae</taxon>
        <taxon>Actinoalloteichus</taxon>
    </lineage>
</organism>
<dbReference type="InterPro" id="IPR016032">
    <property type="entry name" value="Sig_transdc_resp-reg_C-effctor"/>
</dbReference>
<dbReference type="PANTHER" id="PTHR35807:SF1">
    <property type="entry name" value="TRANSCRIPTIONAL REGULATOR REDD"/>
    <property type="match status" value="1"/>
</dbReference>
<dbReference type="Gene3D" id="1.10.10.10">
    <property type="entry name" value="Winged helix-like DNA-binding domain superfamily/Winged helix DNA-binding domain"/>
    <property type="match status" value="2"/>
</dbReference>
<dbReference type="InterPro" id="IPR011990">
    <property type="entry name" value="TPR-like_helical_dom_sf"/>
</dbReference>
<dbReference type="InterPro" id="IPR019734">
    <property type="entry name" value="TPR_rpt"/>
</dbReference>
<dbReference type="GO" id="GO:0003677">
    <property type="term" value="F:DNA binding"/>
    <property type="evidence" value="ECO:0007669"/>
    <property type="project" value="UniProtKB-KW"/>
</dbReference>
<dbReference type="SUPFAM" id="SSF48452">
    <property type="entry name" value="TPR-like"/>
    <property type="match status" value="2"/>
</dbReference>
<dbReference type="SMART" id="SM00028">
    <property type="entry name" value="TPR"/>
    <property type="match status" value="6"/>
</dbReference>
<reference evidence="6" key="1">
    <citation type="submission" date="2016-03" db="EMBL/GenBank/DDBJ databases">
        <title>Complete genome sequence of the type strain Actinoalloteichus hymeniacidonis DSM 45092.</title>
        <authorList>
            <person name="Schaffert L."/>
            <person name="Albersmeier A."/>
            <person name="Winkler A."/>
            <person name="Kalinowski J."/>
            <person name="Zotchev S."/>
            <person name="Ruckert C."/>
        </authorList>
    </citation>
    <scope>NUCLEOTIDE SEQUENCE [LARGE SCALE GENOMIC DNA]</scope>
    <source>
        <strain evidence="6">HPA177(T) (DSM 45092(T))</strain>
    </source>
</reference>
<protein>
    <submittedName>
        <fullName evidence="5">DNA-binding transcriptional activator of the SARP family</fullName>
    </submittedName>
</protein>
<dbReference type="Gene3D" id="1.25.40.10">
    <property type="entry name" value="Tetratricopeptide repeat domain"/>
    <property type="match status" value="2"/>
</dbReference>
<dbReference type="KEGG" id="ahm:TL08_06630"/>
<evidence type="ECO:0000313" key="6">
    <source>
        <dbReference type="Proteomes" id="UP000095210"/>
    </source>
</evidence>
<feature type="compositionally biased region" description="Basic and acidic residues" evidence="3">
    <location>
        <begin position="1001"/>
        <end position="1021"/>
    </location>
</feature>
<feature type="region of interest" description="Disordered" evidence="3">
    <location>
        <begin position="998"/>
        <end position="1021"/>
    </location>
</feature>
<dbReference type="Proteomes" id="UP000095210">
    <property type="component" value="Chromosome"/>
</dbReference>
<keyword evidence="5" id="KW-0238">DNA-binding</keyword>
<dbReference type="InterPro" id="IPR005158">
    <property type="entry name" value="BTAD"/>
</dbReference>
<dbReference type="RefSeq" id="WP_069847398.1">
    <property type="nucleotide sequence ID" value="NZ_CP014859.1"/>
</dbReference>
<dbReference type="GO" id="GO:0006355">
    <property type="term" value="P:regulation of DNA-templated transcription"/>
    <property type="evidence" value="ECO:0007669"/>
    <property type="project" value="InterPro"/>
</dbReference>
<dbReference type="Pfam" id="PF13424">
    <property type="entry name" value="TPR_12"/>
    <property type="match status" value="1"/>
</dbReference>
<dbReference type="InterPro" id="IPR051677">
    <property type="entry name" value="AfsR-DnrI-RedD_regulator"/>
</dbReference>
<gene>
    <name evidence="5" type="ORF">TL08_06630</name>
</gene>
<dbReference type="Pfam" id="PF03704">
    <property type="entry name" value="BTAD"/>
    <property type="match status" value="1"/>
</dbReference>
<dbReference type="PRINTS" id="PR00364">
    <property type="entry name" value="DISEASERSIST"/>
</dbReference>
<evidence type="ECO:0000256" key="2">
    <source>
        <dbReference type="ARBA" id="ARBA00023163"/>
    </source>
</evidence>
<dbReference type="SMART" id="SM01043">
    <property type="entry name" value="BTAD"/>
    <property type="match status" value="1"/>
</dbReference>
<dbReference type="SUPFAM" id="SSF52540">
    <property type="entry name" value="P-loop containing nucleoside triphosphate hydrolases"/>
    <property type="match status" value="1"/>
</dbReference>
<keyword evidence="1" id="KW-0805">Transcription regulation</keyword>
<feature type="domain" description="Bacterial transcriptional activator" evidence="4">
    <location>
        <begin position="97"/>
        <end position="242"/>
    </location>
</feature>
<dbReference type="AlphaFoldDB" id="A0AAC9HPF4"/>
<dbReference type="SUPFAM" id="SSF46894">
    <property type="entry name" value="C-terminal effector domain of the bipartite response regulators"/>
    <property type="match status" value="1"/>
</dbReference>
<dbReference type="InterPro" id="IPR036388">
    <property type="entry name" value="WH-like_DNA-bd_sf"/>
</dbReference>
<accession>A0AAC9HPF4</accession>
<evidence type="ECO:0000256" key="1">
    <source>
        <dbReference type="ARBA" id="ARBA00023015"/>
    </source>
</evidence>
<dbReference type="EMBL" id="CP014859">
    <property type="protein sequence ID" value="AOS62150.1"/>
    <property type="molecule type" value="Genomic_DNA"/>
</dbReference>
<feature type="region of interest" description="Disordered" evidence="3">
    <location>
        <begin position="263"/>
        <end position="285"/>
    </location>
</feature>
<keyword evidence="2" id="KW-0804">Transcription</keyword>
<evidence type="ECO:0000313" key="5">
    <source>
        <dbReference type="EMBL" id="AOS62150.1"/>
    </source>
</evidence>
<keyword evidence="6" id="KW-1185">Reference proteome</keyword>
<dbReference type="GO" id="GO:0043531">
    <property type="term" value="F:ADP binding"/>
    <property type="evidence" value="ECO:0007669"/>
    <property type="project" value="InterPro"/>
</dbReference>
<dbReference type="CDD" id="cd15831">
    <property type="entry name" value="BTAD"/>
    <property type="match status" value="1"/>
</dbReference>
<dbReference type="InterPro" id="IPR027417">
    <property type="entry name" value="P-loop_NTPase"/>
</dbReference>
<evidence type="ECO:0000256" key="3">
    <source>
        <dbReference type="SAM" id="MobiDB-lite"/>
    </source>
</evidence>
<sequence>MRFRLLGPLEIRAGAEWVSPESPQQRLTLAVLLLNAPHPISEEKLLDELWSEVPPADGAAAVRKDVEDALRFLADHGGPPILRTAEGYRIDVDPKELDLTAFNDFVEQGAAAMQDGRFREATRLFEAARGLWRDTPFSDVPAAPIIVAERPRIVLTMRRCQFGIIDARLALDDLADLPGEIEAELARHPLSEELWIRKALVSNQLGRRTEALDAFHQAHVTLATELGIEPGEELRRARVGVLEGESPAALLRMLGIAVPTSAVSTLPTTPRKPDSSPSEIPPVSPFFEGRSEELTVLGDLLAAGDPRASTAVAITGMAGSGKTTLAVRGARAAAEQYPDGQVFVHLRGHNGDEPLSPLAAVSKILYALGIPGNAIPTDLDEATAHYHAVVAERRLLILADDARAADQVNPLVPQHPGSRLIVTARSRLDGLTATGGVRSLPLDPLSDAASRALLTEIIGTDSVDRPDLLPTLVQLGAGLPLSLRILGAQLRDDPSQRFEELTRRLGSGGLLTALEIHGEPASSVRTALDQSYATLSEDTRLAFRRLSWLPDPVVDARATAVVLDCDVEAADRLLSRLADGQLVQQHSTGRFRLHDAVRVYAEERSQQEDSPDERATAVHRVLRWHLGRAWAAIGRDRAFCPTGIGEELAEFDESVFTLPAGWTMLRWWDIGRPVIAAAARSAMQHGLHRLCWMLSYCLTTYLQQRLRLAEWQEASALGTSAAMAADDNEGRAWLKNAEGKLFVELGRLPEAIDAIGESIATFCRLGNAEAELMVMTNLGIARCMHGDRERGVELLERSVAQSQRLGLTARLHVGLNNLTMAYLQVGRIDDAIASGRRSLEVLTGLDYPLLNDDRGRALDSLGQAYRRADLLHKAVQAHSAALRDFEIADNSVDRIVCLNNLAECHRLLGNRDSAIAMFSLALDYQRIAEDSWSILAGLGRLGVELIDAGRASEARKPLSEAVALLRDLDAARSEELAELLDSSELADRAGALSALFAAAQRTDHQQNDPQQNDRRPAAPSE</sequence>